<sequence>MKPASRLLAASLVSLSVAGCRVGPKYVKPVTPAPPAFKESSPTAYTGAADGAWKPANPSDAALKGKWWEIFQEPELNTLEDQLDINNQNIKQYFQNFLAARAQVREARSSFFPTLAVAPDYTRTHTPGTLSNLNSTATTATTTRSGSTATSISLPFDVSWEPDLWGKIQNEVREYQYATQVSAADLENERLSEQASLAEFYFELRGQDALQQVYDATIAADRESLKLTQALVDTGIDSPEAVAQAEVTLANAVEAGTGVATNRAIYEHAIATLIGKPASDFSLPVRNLTTPLPPIPVGLPSQLLERRPDIAAAERTMAEANAIIGIEQAAYYPTLSLTGSGGLSSSTIGSLFSAPSFLWSVGSTASETIFDAGLRRATVAQYTANFNADVAAYRQTTLTAFQQVEDYIATLRINSQQIVQQQVAVDAAQRYLNIATDRYKTGLDPYLNVITAQTTLLSDQQTQVTLRTAQMTAAVQLIQALGGGWDTTKLPAANQVNTPAAADQVSTTR</sequence>
<dbReference type="Gene3D" id="1.20.1600.10">
    <property type="entry name" value="Outer membrane efflux proteins (OEP)"/>
    <property type="match status" value="1"/>
</dbReference>
<dbReference type="PANTHER" id="PTHR30203">
    <property type="entry name" value="OUTER MEMBRANE CATION EFFLUX PROTEIN"/>
    <property type="match status" value="1"/>
</dbReference>
<keyword evidence="2" id="KW-0812">Transmembrane</keyword>
<keyword evidence="2" id="KW-0449">Lipoprotein</keyword>
<accession>A0A4Q0SYL7</accession>
<comment type="caution">
    <text evidence="3">The sequence shown here is derived from an EMBL/GenBank/DDBJ whole genome shotgun (WGS) entry which is preliminary data.</text>
</comment>
<reference evidence="4" key="2">
    <citation type="submission" date="2019-02" db="EMBL/GenBank/DDBJ databases">
        <title>Granulicella sibirica sp. nov., a psychrotolerant acidobacterium isolated from an organic soil layer in forested tundra, West Siberia.</title>
        <authorList>
            <person name="Oshkin I.Y."/>
            <person name="Kulichevskaya I.S."/>
            <person name="Rijpstra W.I.C."/>
            <person name="Sinninghe Damste J.S."/>
            <person name="Rakitin A.L."/>
            <person name="Ravin N.V."/>
            <person name="Dedysh S.N."/>
        </authorList>
    </citation>
    <scope>NUCLEOTIDE SEQUENCE [LARGE SCALE GENOMIC DNA]</scope>
    <source>
        <strain evidence="4">AF10</strain>
    </source>
</reference>
<name>A0A4Q0SYL7_9BACT</name>
<dbReference type="OrthoDB" id="9770517at2"/>
<evidence type="ECO:0000313" key="3">
    <source>
        <dbReference type="EMBL" id="RXH54619.1"/>
    </source>
</evidence>
<keyword evidence="2" id="KW-1134">Transmembrane beta strand</keyword>
<dbReference type="RefSeq" id="WP_128914378.1">
    <property type="nucleotide sequence ID" value="NZ_RDSM01000003.1"/>
</dbReference>
<dbReference type="InterPro" id="IPR010131">
    <property type="entry name" value="MdtP/NodT-like"/>
</dbReference>
<dbReference type="PANTHER" id="PTHR30203:SF33">
    <property type="entry name" value="BLR4455 PROTEIN"/>
    <property type="match status" value="1"/>
</dbReference>
<gene>
    <name evidence="3" type="ORF">GRAN_3723</name>
</gene>
<dbReference type="InterPro" id="IPR003423">
    <property type="entry name" value="OMP_efflux"/>
</dbReference>
<dbReference type="SUPFAM" id="SSF56954">
    <property type="entry name" value="Outer membrane efflux proteins (OEP)"/>
    <property type="match status" value="1"/>
</dbReference>
<dbReference type="AlphaFoldDB" id="A0A4Q0SYL7"/>
<proteinExistence type="inferred from homology"/>
<dbReference type="Gene3D" id="2.20.200.10">
    <property type="entry name" value="Outer membrane efflux proteins (OEP)"/>
    <property type="match status" value="1"/>
</dbReference>
<dbReference type="GO" id="GO:0005886">
    <property type="term" value="C:plasma membrane"/>
    <property type="evidence" value="ECO:0007669"/>
    <property type="project" value="UniProtKB-SubCell"/>
</dbReference>
<dbReference type="EMBL" id="RDSM01000003">
    <property type="protein sequence ID" value="RXH54619.1"/>
    <property type="molecule type" value="Genomic_DNA"/>
</dbReference>
<evidence type="ECO:0000313" key="4">
    <source>
        <dbReference type="Proteomes" id="UP000289437"/>
    </source>
</evidence>
<protein>
    <submittedName>
        <fullName evidence="3">Heavy metal RND efflux outer membrane protein, CzcC family</fullName>
    </submittedName>
</protein>
<dbReference type="NCBIfam" id="TIGR01845">
    <property type="entry name" value="outer_NodT"/>
    <property type="match status" value="1"/>
</dbReference>
<organism evidence="3 4">
    <name type="scientific">Granulicella sibirica</name>
    <dbReference type="NCBI Taxonomy" id="2479048"/>
    <lineage>
        <taxon>Bacteria</taxon>
        <taxon>Pseudomonadati</taxon>
        <taxon>Acidobacteriota</taxon>
        <taxon>Terriglobia</taxon>
        <taxon>Terriglobales</taxon>
        <taxon>Acidobacteriaceae</taxon>
        <taxon>Granulicella</taxon>
    </lineage>
</organism>
<comment type="similarity">
    <text evidence="1 2">Belongs to the outer membrane factor (OMF) (TC 1.B.17) family.</text>
</comment>
<keyword evidence="4" id="KW-1185">Reference proteome</keyword>
<dbReference type="PROSITE" id="PS51257">
    <property type="entry name" value="PROKAR_LIPOPROTEIN"/>
    <property type="match status" value="1"/>
</dbReference>
<dbReference type="Pfam" id="PF02321">
    <property type="entry name" value="OEP"/>
    <property type="match status" value="2"/>
</dbReference>
<evidence type="ECO:0000256" key="1">
    <source>
        <dbReference type="ARBA" id="ARBA00007613"/>
    </source>
</evidence>
<dbReference type="Proteomes" id="UP000289437">
    <property type="component" value="Unassembled WGS sequence"/>
</dbReference>
<comment type="subcellular location">
    <subcellularLocation>
        <location evidence="2">Cell membrane</location>
        <topology evidence="2">Lipid-anchor</topology>
    </subcellularLocation>
</comment>
<reference evidence="3 4" key="1">
    <citation type="submission" date="2018-11" db="EMBL/GenBank/DDBJ databases">
        <authorList>
            <person name="Mardanov A.V."/>
            <person name="Ravin N.V."/>
            <person name="Dedysh S.N."/>
        </authorList>
    </citation>
    <scope>NUCLEOTIDE SEQUENCE [LARGE SCALE GENOMIC DNA]</scope>
    <source>
        <strain evidence="3 4">AF10</strain>
    </source>
</reference>
<keyword evidence="2" id="KW-0564">Palmitate</keyword>
<keyword evidence="2" id="KW-0472">Membrane</keyword>
<evidence type="ECO:0000256" key="2">
    <source>
        <dbReference type="RuleBase" id="RU362097"/>
    </source>
</evidence>
<dbReference type="GO" id="GO:0015562">
    <property type="term" value="F:efflux transmembrane transporter activity"/>
    <property type="evidence" value="ECO:0007669"/>
    <property type="project" value="InterPro"/>
</dbReference>